<dbReference type="Pfam" id="PF13414">
    <property type="entry name" value="TPR_11"/>
    <property type="match status" value="1"/>
</dbReference>
<keyword evidence="4" id="KW-0802">TPR repeat</keyword>
<dbReference type="PROSITE" id="PS01124">
    <property type="entry name" value="HTH_ARAC_FAMILY_2"/>
    <property type="match status" value="1"/>
</dbReference>
<dbReference type="AlphaFoldDB" id="A0A419W8S4"/>
<keyword evidence="1" id="KW-0805">Transcription regulation</keyword>
<comment type="caution">
    <text evidence="7">The sequence shown here is derived from an EMBL/GenBank/DDBJ whole genome shotgun (WGS) entry which is preliminary data.</text>
</comment>
<reference evidence="7 8" key="1">
    <citation type="submission" date="2018-09" db="EMBL/GenBank/DDBJ databases">
        <title>Genomic Encyclopedia of Archaeal and Bacterial Type Strains, Phase II (KMG-II): from individual species to whole genera.</title>
        <authorList>
            <person name="Goeker M."/>
        </authorList>
    </citation>
    <scope>NUCLEOTIDE SEQUENCE [LARGE SCALE GENOMIC DNA]</scope>
    <source>
        <strain evidence="7 8">DSM 27148</strain>
    </source>
</reference>
<dbReference type="OrthoDB" id="9816011at2"/>
<proteinExistence type="predicted"/>
<evidence type="ECO:0000256" key="5">
    <source>
        <dbReference type="SAM" id="Phobius"/>
    </source>
</evidence>
<dbReference type="GO" id="GO:0043565">
    <property type="term" value="F:sequence-specific DNA binding"/>
    <property type="evidence" value="ECO:0007669"/>
    <property type="project" value="InterPro"/>
</dbReference>
<dbReference type="SUPFAM" id="SSF48452">
    <property type="entry name" value="TPR-like"/>
    <property type="match status" value="1"/>
</dbReference>
<dbReference type="Proteomes" id="UP000283387">
    <property type="component" value="Unassembled WGS sequence"/>
</dbReference>
<accession>A0A419W8S4</accession>
<dbReference type="SUPFAM" id="SSF46689">
    <property type="entry name" value="Homeodomain-like"/>
    <property type="match status" value="1"/>
</dbReference>
<protein>
    <submittedName>
        <fullName evidence="7">TolB-like protein</fullName>
    </submittedName>
</protein>
<dbReference type="InterPro" id="IPR019734">
    <property type="entry name" value="TPR_rpt"/>
</dbReference>
<organism evidence="7 8">
    <name type="scientific">Mangrovibacterium diazotrophicum</name>
    <dbReference type="NCBI Taxonomy" id="1261403"/>
    <lineage>
        <taxon>Bacteria</taxon>
        <taxon>Pseudomonadati</taxon>
        <taxon>Bacteroidota</taxon>
        <taxon>Bacteroidia</taxon>
        <taxon>Marinilabiliales</taxon>
        <taxon>Prolixibacteraceae</taxon>
        <taxon>Mangrovibacterium</taxon>
    </lineage>
</organism>
<dbReference type="Gene3D" id="1.10.10.60">
    <property type="entry name" value="Homeodomain-like"/>
    <property type="match status" value="1"/>
</dbReference>
<evidence type="ECO:0000313" key="7">
    <source>
        <dbReference type="EMBL" id="RKD91873.1"/>
    </source>
</evidence>
<keyword evidence="2" id="KW-0238">DNA-binding</keyword>
<keyword evidence="5" id="KW-0472">Membrane</keyword>
<keyword evidence="5" id="KW-0812">Transmembrane</keyword>
<dbReference type="Gene3D" id="3.40.50.10070">
    <property type="entry name" value="TolB, N-terminal domain"/>
    <property type="match status" value="1"/>
</dbReference>
<keyword evidence="3" id="KW-0804">Transcription</keyword>
<dbReference type="InterPro" id="IPR009057">
    <property type="entry name" value="Homeodomain-like_sf"/>
</dbReference>
<name>A0A419W8S4_9BACT</name>
<dbReference type="RefSeq" id="WP_120273137.1">
    <property type="nucleotide sequence ID" value="NZ_RAPN01000001.1"/>
</dbReference>
<gene>
    <name evidence="7" type="ORF">BC643_2241</name>
</gene>
<dbReference type="PANTHER" id="PTHR43280:SF10">
    <property type="entry name" value="REGULATORY PROTEIN POCR"/>
    <property type="match status" value="1"/>
</dbReference>
<feature type="transmembrane region" description="Helical" evidence="5">
    <location>
        <begin position="130"/>
        <end position="149"/>
    </location>
</feature>
<dbReference type="InterPro" id="IPR018060">
    <property type="entry name" value="HTH_AraC"/>
</dbReference>
<dbReference type="EMBL" id="RAPN01000001">
    <property type="protein sequence ID" value="RKD91873.1"/>
    <property type="molecule type" value="Genomic_DNA"/>
</dbReference>
<evidence type="ECO:0000256" key="4">
    <source>
        <dbReference type="PROSITE-ProRule" id="PRU00339"/>
    </source>
</evidence>
<evidence type="ECO:0000259" key="6">
    <source>
        <dbReference type="PROSITE" id="PS01124"/>
    </source>
</evidence>
<dbReference type="Pfam" id="PF12833">
    <property type="entry name" value="HTH_18"/>
    <property type="match status" value="1"/>
</dbReference>
<evidence type="ECO:0000256" key="2">
    <source>
        <dbReference type="ARBA" id="ARBA00023125"/>
    </source>
</evidence>
<evidence type="ECO:0000256" key="3">
    <source>
        <dbReference type="ARBA" id="ARBA00023163"/>
    </source>
</evidence>
<dbReference type="SUPFAM" id="SSF52964">
    <property type="entry name" value="TolB, N-terminal domain"/>
    <property type="match status" value="1"/>
</dbReference>
<sequence length="616" mass="69618">MQEHFVNKVKEIILQNLEDEKFGVSDLAKAVGLSRSQILRKVKLGTGKSVNQLIREIRLDEARKLLEEKDLTASEIAYKVGFSSPSYFNKCFLDFYRLTPGEYKKQLEEGGTAVLSGQVGKVRWWRKKPIVVSLLVMMLVLMGYLSIVIPEDEQVSEKMAIAVLPFQFLSENQDKEYLADGITEALTFELYKNAGIRVISRGSAMVYKNKQQLYPEIARDLGVDLLLEGSVIYDEDSLRVVVQLIDPLPEEDHVWAGTYDQDSGDVLPLISHVSNEIAGEISKITGKTLEKVEEPEVPAEAYDLYLRGRYLVNTQKIRYNSLVKGIGYLKESIVLAPDFAPAYVALAESYLAVNTLIGDNLEKNTNRENARLAIGQARVIDPDLAEADIVGGLVLGKLDWNWDEMKRMVEKGLAAEPSNARAHLILSDYYVVNGQYTQAIEEALNAEDLDPVNPATGCVVAERYYIAGQYRESVRKYLQVIELNPNYGFAWNGIGFAYYQSGEKEKALKAWLQLQHIMGNEAMIDCYNTDTFENCLYFWLTGATQNEARYCSNPVIIASIYMMLNLKEDAMKYLQIALDYKNEDLPVMVTYPDFYPLHSDPAFRKLVDKLGVVLPR</sequence>
<keyword evidence="5" id="KW-1133">Transmembrane helix</keyword>
<evidence type="ECO:0000313" key="8">
    <source>
        <dbReference type="Proteomes" id="UP000283387"/>
    </source>
</evidence>
<dbReference type="SMART" id="SM00028">
    <property type="entry name" value="TPR"/>
    <property type="match status" value="4"/>
</dbReference>
<dbReference type="Pfam" id="PF13432">
    <property type="entry name" value="TPR_16"/>
    <property type="match status" value="1"/>
</dbReference>
<dbReference type="NCBIfam" id="NF047558">
    <property type="entry name" value="TPR_END_plus"/>
    <property type="match status" value="1"/>
</dbReference>
<dbReference type="SMART" id="SM00342">
    <property type="entry name" value="HTH_ARAC"/>
    <property type="match status" value="1"/>
</dbReference>
<dbReference type="InterPro" id="IPR011990">
    <property type="entry name" value="TPR-like_helical_dom_sf"/>
</dbReference>
<evidence type="ECO:0000256" key="1">
    <source>
        <dbReference type="ARBA" id="ARBA00023015"/>
    </source>
</evidence>
<dbReference type="Gene3D" id="1.25.40.10">
    <property type="entry name" value="Tetratricopeptide repeat domain"/>
    <property type="match status" value="1"/>
</dbReference>
<feature type="repeat" description="TPR" evidence="4">
    <location>
        <begin position="420"/>
        <end position="453"/>
    </location>
</feature>
<dbReference type="PROSITE" id="PS50005">
    <property type="entry name" value="TPR"/>
    <property type="match status" value="1"/>
</dbReference>
<keyword evidence="8" id="KW-1185">Reference proteome</keyword>
<dbReference type="GO" id="GO:0003700">
    <property type="term" value="F:DNA-binding transcription factor activity"/>
    <property type="evidence" value="ECO:0007669"/>
    <property type="project" value="InterPro"/>
</dbReference>
<dbReference type="PANTHER" id="PTHR43280">
    <property type="entry name" value="ARAC-FAMILY TRANSCRIPTIONAL REGULATOR"/>
    <property type="match status" value="1"/>
</dbReference>
<feature type="domain" description="HTH araC/xylS-type" evidence="6">
    <location>
        <begin position="7"/>
        <end position="106"/>
    </location>
</feature>